<comment type="function">
    <text evidence="9">Catalyzes the phosphorylation of the position 2 hydroxy group of 4-diphosphocytidyl-2C-methyl-D-erythritol.</text>
</comment>
<keyword evidence="6 9" id="KW-0418">Kinase</keyword>
<dbReference type="PANTHER" id="PTHR43527">
    <property type="entry name" value="4-DIPHOSPHOCYTIDYL-2-C-METHYL-D-ERYTHRITOL KINASE, CHLOROPLASTIC"/>
    <property type="match status" value="1"/>
</dbReference>
<comment type="similarity">
    <text evidence="1 9">Belongs to the GHMP kinase family. IspE subfamily.</text>
</comment>
<evidence type="ECO:0000256" key="1">
    <source>
        <dbReference type="ARBA" id="ARBA00009684"/>
    </source>
</evidence>
<dbReference type="SUPFAM" id="SSF55060">
    <property type="entry name" value="GHMP Kinase, C-terminal domain"/>
    <property type="match status" value="1"/>
</dbReference>
<dbReference type="EMBL" id="LT629791">
    <property type="protein sequence ID" value="SDU49072.1"/>
    <property type="molecule type" value="Genomic_DNA"/>
</dbReference>
<dbReference type="NCBIfam" id="NF002870">
    <property type="entry name" value="PRK03188.1"/>
    <property type="match status" value="1"/>
</dbReference>
<keyword evidence="13" id="KW-1185">Reference proteome</keyword>
<evidence type="ECO:0000313" key="13">
    <source>
        <dbReference type="Proteomes" id="UP000182977"/>
    </source>
</evidence>
<keyword evidence="7 9" id="KW-0067">ATP-binding</keyword>
<dbReference type="EC" id="2.7.1.148" evidence="2 9"/>
<dbReference type="PANTHER" id="PTHR43527:SF2">
    <property type="entry name" value="4-DIPHOSPHOCYTIDYL-2-C-METHYL-D-ERYTHRITOL KINASE, CHLOROPLASTIC"/>
    <property type="match status" value="1"/>
</dbReference>
<dbReference type="SUPFAM" id="SSF54211">
    <property type="entry name" value="Ribosomal protein S5 domain 2-like"/>
    <property type="match status" value="1"/>
</dbReference>
<dbReference type="AlphaFoldDB" id="A0A1H2IYD9"/>
<protein>
    <recommendedName>
        <fullName evidence="3 9">4-diphosphocytidyl-2-C-methyl-D-erythritol kinase</fullName>
        <shortName evidence="9">CMK</shortName>
        <ecNumber evidence="2 9">2.7.1.148</ecNumber>
    </recommendedName>
    <alternativeName>
        <fullName evidence="8 9">4-(cytidine-5'-diphospho)-2-C-methyl-D-erythritol kinase</fullName>
    </alternativeName>
</protein>
<dbReference type="Proteomes" id="UP000182977">
    <property type="component" value="Chromosome I"/>
</dbReference>
<evidence type="ECO:0000256" key="7">
    <source>
        <dbReference type="ARBA" id="ARBA00022840"/>
    </source>
</evidence>
<dbReference type="Pfam" id="PF08544">
    <property type="entry name" value="GHMP_kinases_C"/>
    <property type="match status" value="1"/>
</dbReference>
<feature type="binding site" evidence="9">
    <location>
        <begin position="96"/>
        <end position="106"/>
    </location>
    <ligand>
        <name>ATP</name>
        <dbReference type="ChEBI" id="CHEBI:30616"/>
    </ligand>
</feature>
<reference evidence="13" key="1">
    <citation type="submission" date="2016-10" db="EMBL/GenBank/DDBJ databases">
        <authorList>
            <person name="Varghese N."/>
            <person name="Submissions S."/>
        </authorList>
    </citation>
    <scope>NUCLEOTIDE SEQUENCE [LARGE SCALE GENOMIC DNA]</scope>
    <source>
        <strain evidence="13">DSM 45079</strain>
    </source>
</reference>
<feature type="active site" evidence="9">
    <location>
        <position position="138"/>
    </location>
</feature>
<dbReference type="Gene3D" id="3.30.70.890">
    <property type="entry name" value="GHMP kinase, C-terminal domain"/>
    <property type="match status" value="1"/>
</dbReference>
<dbReference type="UniPathway" id="UPA00056">
    <property type="reaction ID" value="UER00094"/>
</dbReference>
<dbReference type="Pfam" id="PF00288">
    <property type="entry name" value="GHMP_kinases_N"/>
    <property type="match status" value="1"/>
</dbReference>
<evidence type="ECO:0000259" key="11">
    <source>
        <dbReference type="Pfam" id="PF08544"/>
    </source>
</evidence>
<dbReference type="Gene3D" id="3.30.230.10">
    <property type="match status" value="1"/>
</dbReference>
<feature type="active site" evidence="9">
    <location>
        <position position="11"/>
    </location>
</feature>
<dbReference type="InterPro" id="IPR036554">
    <property type="entry name" value="GHMP_kinase_C_sf"/>
</dbReference>
<dbReference type="GO" id="GO:0016114">
    <property type="term" value="P:terpenoid biosynthetic process"/>
    <property type="evidence" value="ECO:0007669"/>
    <property type="project" value="UniProtKB-UniRule"/>
</dbReference>
<dbReference type="STRING" id="419479.SAMN04488563_2123"/>
<comment type="catalytic activity">
    <reaction evidence="9">
        <text>4-CDP-2-C-methyl-D-erythritol + ATP = 4-CDP-2-C-methyl-D-erythritol 2-phosphate + ADP + H(+)</text>
        <dbReference type="Rhea" id="RHEA:18437"/>
        <dbReference type="ChEBI" id="CHEBI:15378"/>
        <dbReference type="ChEBI" id="CHEBI:30616"/>
        <dbReference type="ChEBI" id="CHEBI:57823"/>
        <dbReference type="ChEBI" id="CHEBI:57919"/>
        <dbReference type="ChEBI" id="CHEBI:456216"/>
        <dbReference type="EC" id="2.7.1.148"/>
    </reaction>
</comment>
<evidence type="ECO:0000313" key="12">
    <source>
        <dbReference type="EMBL" id="SDU49072.1"/>
    </source>
</evidence>
<comment type="pathway">
    <text evidence="9">Isoprenoid biosynthesis; isopentenyl diphosphate biosynthesis via DXP pathway; isopentenyl diphosphate from 1-deoxy-D-xylulose 5-phosphate: step 3/6.</text>
</comment>
<evidence type="ECO:0000256" key="9">
    <source>
        <dbReference type="HAMAP-Rule" id="MF_00061"/>
    </source>
</evidence>
<dbReference type="GO" id="GO:0019288">
    <property type="term" value="P:isopentenyl diphosphate biosynthetic process, methylerythritol 4-phosphate pathway"/>
    <property type="evidence" value="ECO:0007669"/>
    <property type="project" value="UniProtKB-UniRule"/>
</dbReference>
<dbReference type="HAMAP" id="MF_00061">
    <property type="entry name" value="IspE"/>
    <property type="match status" value="1"/>
</dbReference>
<evidence type="ECO:0000256" key="2">
    <source>
        <dbReference type="ARBA" id="ARBA00012052"/>
    </source>
</evidence>
<dbReference type="PIRSF" id="PIRSF010376">
    <property type="entry name" value="IspE"/>
    <property type="match status" value="1"/>
</dbReference>
<dbReference type="InterPro" id="IPR006204">
    <property type="entry name" value="GHMP_kinase_N_dom"/>
</dbReference>
<keyword evidence="4 9" id="KW-0808">Transferase</keyword>
<organism evidence="12 13">
    <name type="scientific">Jiangella alkaliphila</name>
    <dbReference type="NCBI Taxonomy" id="419479"/>
    <lineage>
        <taxon>Bacteria</taxon>
        <taxon>Bacillati</taxon>
        <taxon>Actinomycetota</taxon>
        <taxon>Actinomycetes</taxon>
        <taxon>Jiangellales</taxon>
        <taxon>Jiangellaceae</taxon>
        <taxon>Jiangella</taxon>
    </lineage>
</organism>
<evidence type="ECO:0000256" key="6">
    <source>
        <dbReference type="ARBA" id="ARBA00022777"/>
    </source>
</evidence>
<sequence>MLQVIARVPAKINLMLSVGPVRSDGFHELATVFHAVSLYDEVAAVHADAVTVHVTGPYAGHTPADESNLAVRAARALARRARLRSGAQLRVHKEIPVAAGLAGGSADAAGALLACDRLWGLKLPESRLSAVAAGLGSDVPFALTGGTAVGTGRGERLRPVPVGAPLHWVLATADGGLSTPEVYRRLDDLRSDRKVPAPAVPGELLAALASGDVDALAALLHNDLQEAALALRPALGDTLRAGRELGALAGIVSGSGPTCIFLARDGMSAGALAVGLAASGTCASALAVTGPAAVGT</sequence>
<dbReference type="NCBIfam" id="TIGR00154">
    <property type="entry name" value="ispE"/>
    <property type="match status" value="1"/>
</dbReference>
<dbReference type="GO" id="GO:0050515">
    <property type="term" value="F:4-(cytidine 5'-diphospho)-2-C-methyl-D-erythritol kinase activity"/>
    <property type="evidence" value="ECO:0007669"/>
    <property type="project" value="UniProtKB-UniRule"/>
</dbReference>
<dbReference type="InterPro" id="IPR013750">
    <property type="entry name" value="GHMP_kinase_C_dom"/>
</dbReference>
<evidence type="ECO:0000256" key="8">
    <source>
        <dbReference type="ARBA" id="ARBA00032554"/>
    </source>
</evidence>
<dbReference type="InterPro" id="IPR004424">
    <property type="entry name" value="IspE"/>
</dbReference>
<feature type="domain" description="GHMP kinase C-terminal" evidence="11">
    <location>
        <begin position="205"/>
        <end position="276"/>
    </location>
</feature>
<evidence type="ECO:0000256" key="4">
    <source>
        <dbReference type="ARBA" id="ARBA00022679"/>
    </source>
</evidence>
<keyword evidence="9" id="KW-0414">Isoprene biosynthesis</keyword>
<dbReference type="GO" id="GO:0005524">
    <property type="term" value="F:ATP binding"/>
    <property type="evidence" value="ECO:0007669"/>
    <property type="project" value="UniProtKB-UniRule"/>
</dbReference>
<feature type="domain" description="GHMP kinase N-terminal" evidence="10">
    <location>
        <begin position="68"/>
        <end position="146"/>
    </location>
</feature>
<name>A0A1H2IYD9_9ACTN</name>
<dbReference type="InterPro" id="IPR014721">
    <property type="entry name" value="Ribsml_uS5_D2-typ_fold_subgr"/>
</dbReference>
<evidence type="ECO:0000256" key="3">
    <source>
        <dbReference type="ARBA" id="ARBA00017473"/>
    </source>
</evidence>
<evidence type="ECO:0000256" key="5">
    <source>
        <dbReference type="ARBA" id="ARBA00022741"/>
    </source>
</evidence>
<keyword evidence="5 9" id="KW-0547">Nucleotide-binding</keyword>
<proteinExistence type="inferred from homology"/>
<evidence type="ECO:0000259" key="10">
    <source>
        <dbReference type="Pfam" id="PF00288"/>
    </source>
</evidence>
<dbReference type="InterPro" id="IPR020568">
    <property type="entry name" value="Ribosomal_Su5_D2-typ_SF"/>
</dbReference>
<accession>A0A1H2IYD9</accession>
<gene>
    <name evidence="9" type="primary">ispE</name>
    <name evidence="12" type="ORF">SAMN04488563_2123</name>
</gene>